<keyword evidence="3 6" id="KW-1133">Transmembrane helix</keyword>
<dbReference type="PROSITE" id="PS50850">
    <property type="entry name" value="MFS"/>
    <property type="match status" value="1"/>
</dbReference>
<protein>
    <recommendedName>
        <fullName evidence="7">Major facilitator superfamily (MFS) profile domain-containing protein</fullName>
    </recommendedName>
</protein>
<reference evidence="9" key="1">
    <citation type="submission" date="2019-06" db="EMBL/GenBank/DDBJ databases">
        <authorList>
            <person name="Broberg M."/>
        </authorList>
    </citation>
    <scope>NUCLEOTIDE SEQUENCE [LARGE SCALE GENOMIC DNA]</scope>
</reference>
<dbReference type="InterPro" id="IPR036259">
    <property type="entry name" value="MFS_trans_sf"/>
</dbReference>
<evidence type="ECO:0000313" key="9">
    <source>
        <dbReference type="Proteomes" id="UP000754883"/>
    </source>
</evidence>
<evidence type="ECO:0000259" key="7">
    <source>
        <dbReference type="PROSITE" id="PS50850"/>
    </source>
</evidence>
<evidence type="ECO:0000256" key="5">
    <source>
        <dbReference type="SAM" id="MobiDB-lite"/>
    </source>
</evidence>
<feature type="transmembrane region" description="Helical" evidence="6">
    <location>
        <begin position="169"/>
        <end position="190"/>
    </location>
</feature>
<feature type="transmembrane region" description="Helical" evidence="6">
    <location>
        <begin position="144"/>
        <end position="163"/>
    </location>
</feature>
<keyword evidence="9" id="KW-1185">Reference proteome</keyword>
<evidence type="ECO:0000313" key="8">
    <source>
        <dbReference type="EMBL" id="CAH0000140.1"/>
    </source>
</evidence>
<name>A0A9N9YBU6_9HYPO</name>
<proteinExistence type="predicted"/>
<comment type="subcellular location">
    <subcellularLocation>
        <location evidence="1">Membrane</location>
        <topology evidence="1">Multi-pass membrane protein</topology>
    </subcellularLocation>
</comment>
<dbReference type="Pfam" id="PF07690">
    <property type="entry name" value="MFS_1"/>
    <property type="match status" value="1"/>
</dbReference>
<organism evidence="8 9">
    <name type="scientific">Clonostachys byssicola</name>
    <dbReference type="NCBI Taxonomy" id="160290"/>
    <lineage>
        <taxon>Eukaryota</taxon>
        <taxon>Fungi</taxon>
        <taxon>Dikarya</taxon>
        <taxon>Ascomycota</taxon>
        <taxon>Pezizomycotina</taxon>
        <taxon>Sordariomycetes</taxon>
        <taxon>Hypocreomycetidae</taxon>
        <taxon>Hypocreales</taxon>
        <taxon>Bionectriaceae</taxon>
        <taxon>Clonostachys</taxon>
    </lineage>
</organism>
<feature type="transmembrane region" description="Helical" evidence="6">
    <location>
        <begin position="202"/>
        <end position="226"/>
    </location>
</feature>
<dbReference type="GO" id="GO:0005886">
    <property type="term" value="C:plasma membrane"/>
    <property type="evidence" value="ECO:0007669"/>
    <property type="project" value="TreeGrafter"/>
</dbReference>
<dbReference type="EMBL" id="CABFNO020001553">
    <property type="protein sequence ID" value="CAH0000140.1"/>
    <property type="molecule type" value="Genomic_DNA"/>
</dbReference>
<gene>
    <name evidence="8" type="ORF">CBYS24578_00002962</name>
</gene>
<feature type="transmembrane region" description="Helical" evidence="6">
    <location>
        <begin position="119"/>
        <end position="137"/>
    </location>
</feature>
<keyword evidence="2 6" id="KW-0812">Transmembrane</keyword>
<feature type="transmembrane region" description="Helical" evidence="6">
    <location>
        <begin position="232"/>
        <end position="252"/>
    </location>
</feature>
<evidence type="ECO:0000256" key="1">
    <source>
        <dbReference type="ARBA" id="ARBA00004141"/>
    </source>
</evidence>
<dbReference type="Proteomes" id="UP000754883">
    <property type="component" value="Unassembled WGS sequence"/>
</dbReference>
<dbReference type="InterPro" id="IPR011701">
    <property type="entry name" value="MFS"/>
</dbReference>
<comment type="caution">
    <text evidence="8">The sequence shown here is derived from an EMBL/GenBank/DDBJ whole genome shotgun (WGS) entry which is preliminary data.</text>
</comment>
<reference evidence="8 9" key="2">
    <citation type="submission" date="2021-10" db="EMBL/GenBank/DDBJ databases">
        <authorList>
            <person name="Piombo E."/>
        </authorList>
    </citation>
    <scope>NUCLEOTIDE SEQUENCE [LARGE SCALE GENOMIC DNA]</scope>
</reference>
<dbReference type="PANTHER" id="PTHR23502:SF64">
    <property type="entry name" value="TRANSPORTER, PUTATIVE (AFU_ORTHOLOGUE AFUA_3G11760)-RELATED"/>
    <property type="match status" value="1"/>
</dbReference>
<feature type="domain" description="Major facilitator superfamily (MFS) profile" evidence="7">
    <location>
        <begin position="77"/>
        <end position="494"/>
    </location>
</feature>
<accession>A0A9N9YBU6</accession>
<dbReference type="AlphaFoldDB" id="A0A9N9YBU6"/>
<dbReference type="SUPFAM" id="SSF103473">
    <property type="entry name" value="MFS general substrate transporter"/>
    <property type="match status" value="1"/>
</dbReference>
<evidence type="ECO:0000256" key="3">
    <source>
        <dbReference type="ARBA" id="ARBA00022989"/>
    </source>
</evidence>
<evidence type="ECO:0000256" key="6">
    <source>
        <dbReference type="SAM" id="Phobius"/>
    </source>
</evidence>
<feature type="transmembrane region" description="Helical" evidence="6">
    <location>
        <begin position="75"/>
        <end position="99"/>
    </location>
</feature>
<dbReference type="OrthoDB" id="3066029at2759"/>
<keyword evidence="4 6" id="KW-0472">Membrane</keyword>
<feature type="transmembrane region" description="Helical" evidence="6">
    <location>
        <begin position="373"/>
        <end position="393"/>
    </location>
</feature>
<sequence length="582" mass="63506">MGKSKEVDAAPSPINQTEKPAAVNGIIEETADIPVEVPQPDNARGGDEERVVGLPLAQTTSNREIYDRFTKSRKLVIISVISICGFLTPIASTAVLVAIPEVAATLQTTGEMINVSNGLFFVFMGLSPIFWGPLAATSFGRRNTFIASTVFLTAFSAGTALSTNLGMYIAFRMLTAFQGTAILVVGSVVIGDVYHPTERGRALSIFMLGILVGPSVAPLLGGVVITYTSWRVIFWVMTALSGAASLMVIFFLPETMHERPDTFKGLTVGQSAVKLAKLTNPWKMLHPLLAYPNLWIAALAVSSMIWNQYSLLTPIRYVINPRFNLTTPIQSALFFLPPGAGFMFGVLFGGKWSDFIVARYIEKRGRRIPEDRLNAAVILLAVFIPGSMLLYGWSIDKEVGGIPLVVVSSFLQGFSQQIALPSINTYLIDVFQDRGMSSVVVAGNYFTRYMFAAGGSAACLPAIKTIGIGWYSTISAAFLTGAAGLVWLLTRNGEKWRAKRAKRKAPTEPRRNWVVNHMYAADTRYLLPVGSGNRDDYKLIPNSERKWEIEAFVLLLHEIRRALGPARLPPVTVPGQEAGFKA</sequence>
<evidence type="ECO:0000256" key="4">
    <source>
        <dbReference type="ARBA" id="ARBA00023136"/>
    </source>
</evidence>
<feature type="transmembrane region" description="Helical" evidence="6">
    <location>
        <begin position="470"/>
        <end position="490"/>
    </location>
</feature>
<feature type="transmembrane region" description="Helical" evidence="6">
    <location>
        <begin position="329"/>
        <end position="352"/>
    </location>
</feature>
<dbReference type="GO" id="GO:0022857">
    <property type="term" value="F:transmembrane transporter activity"/>
    <property type="evidence" value="ECO:0007669"/>
    <property type="project" value="InterPro"/>
</dbReference>
<dbReference type="InterPro" id="IPR020846">
    <property type="entry name" value="MFS_dom"/>
</dbReference>
<evidence type="ECO:0000256" key="2">
    <source>
        <dbReference type="ARBA" id="ARBA00022692"/>
    </source>
</evidence>
<dbReference type="PANTHER" id="PTHR23502">
    <property type="entry name" value="MAJOR FACILITATOR SUPERFAMILY"/>
    <property type="match status" value="1"/>
</dbReference>
<dbReference type="Gene3D" id="1.20.1250.20">
    <property type="entry name" value="MFS general substrate transporter like domains"/>
    <property type="match status" value="1"/>
</dbReference>
<feature type="region of interest" description="Disordered" evidence="5">
    <location>
        <begin position="1"/>
        <end position="23"/>
    </location>
</feature>
<feature type="transmembrane region" description="Helical" evidence="6">
    <location>
        <begin position="288"/>
        <end position="309"/>
    </location>
</feature>